<evidence type="ECO:0000313" key="1">
    <source>
        <dbReference type="EMBL" id="JAH34167.1"/>
    </source>
</evidence>
<reference evidence="1" key="1">
    <citation type="submission" date="2014-11" db="EMBL/GenBank/DDBJ databases">
        <authorList>
            <person name="Amaro Gonzalez C."/>
        </authorList>
    </citation>
    <scope>NUCLEOTIDE SEQUENCE</scope>
</reference>
<dbReference type="AlphaFoldDB" id="A0A0E9RZ36"/>
<protein>
    <submittedName>
        <fullName evidence="1">Uncharacterized protein</fullName>
    </submittedName>
</protein>
<sequence>MSWGGGDFHPVAKYLLGLYFHRHLFESSFGAT</sequence>
<accession>A0A0E9RZ36</accession>
<proteinExistence type="predicted"/>
<organism evidence="1">
    <name type="scientific">Anguilla anguilla</name>
    <name type="common">European freshwater eel</name>
    <name type="synonym">Muraena anguilla</name>
    <dbReference type="NCBI Taxonomy" id="7936"/>
    <lineage>
        <taxon>Eukaryota</taxon>
        <taxon>Metazoa</taxon>
        <taxon>Chordata</taxon>
        <taxon>Craniata</taxon>
        <taxon>Vertebrata</taxon>
        <taxon>Euteleostomi</taxon>
        <taxon>Actinopterygii</taxon>
        <taxon>Neopterygii</taxon>
        <taxon>Teleostei</taxon>
        <taxon>Anguilliformes</taxon>
        <taxon>Anguillidae</taxon>
        <taxon>Anguilla</taxon>
    </lineage>
</organism>
<name>A0A0E9RZ36_ANGAN</name>
<dbReference type="EMBL" id="GBXM01074410">
    <property type="protein sequence ID" value="JAH34167.1"/>
    <property type="molecule type" value="Transcribed_RNA"/>
</dbReference>
<reference evidence="1" key="2">
    <citation type="journal article" date="2015" name="Fish Shellfish Immunol.">
        <title>Early steps in the European eel (Anguilla anguilla)-Vibrio vulnificus interaction in the gills: Role of the RtxA13 toxin.</title>
        <authorList>
            <person name="Callol A."/>
            <person name="Pajuelo D."/>
            <person name="Ebbesson L."/>
            <person name="Teles M."/>
            <person name="MacKenzie S."/>
            <person name="Amaro C."/>
        </authorList>
    </citation>
    <scope>NUCLEOTIDE SEQUENCE</scope>
</reference>